<keyword evidence="1" id="KW-0732">Signal</keyword>
<dbReference type="SUPFAM" id="SSF57535">
    <property type="entry name" value="Complement control module/SCR domain"/>
    <property type="match status" value="2"/>
</dbReference>
<feature type="domain" description="Sushi" evidence="5">
    <location>
        <begin position="4"/>
        <end position="64"/>
    </location>
</feature>
<comment type="caution">
    <text evidence="6">The sequence shown here is derived from an EMBL/GenBank/DDBJ whole genome shotgun (WGS) entry which is preliminary data.</text>
</comment>
<evidence type="ECO:0000256" key="2">
    <source>
        <dbReference type="ARBA" id="ARBA00022737"/>
    </source>
</evidence>
<dbReference type="CDD" id="cd00033">
    <property type="entry name" value="CCP"/>
    <property type="match status" value="1"/>
</dbReference>
<organism evidence="6 7">
    <name type="scientific">Dreissena polymorpha</name>
    <name type="common">Zebra mussel</name>
    <name type="synonym">Mytilus polymorpha</name>
    <dbReference type="NCBI Taxonomy" id="45954"/>
    <lineage>
        <taxon>Eukaryota</taxon>
        <taxon>Metazoa</taxon>
        <taxon>Spiralia</taxon>
        <taxon>Lophotrochozoa</taxon>
        <taxon>Mollusca</taxon>
        <taxon>Bivalvia</taxon>
        <taxon>Autobranchia</taxon>
        <taxon>Heteroconchia</taxon>
        <taxon>Euheterodonta</taxon>
        <taxon>Imparidentia</taxon>
        <taxon>Neoheterodontei</taxon>
        <taxon>Myida</taxon>
        <taxon>Dreissenoidea</taxon>
        <taxon>Dreissenidae</taxon>
        <taxon>Dreissena</taxon>
    </lineage>
</organism>
<evidence type="ECO:0000256" key="4">
    <source>
        <dbReference type="PROSITE-ProRule" id="PRU00302"/>
    </source>
</evidence>
<feature type="domain" description="Sushi" evidence="5">
    <location>
        <begin position="66"/>
        <end position="124"/>
    </location>
</feature>
<comment type="caution">
    <text evidence="4">Lacks conserved residue(s) required for the propagation of feature annotation.</text>
</comment>
<evidence type="ECO:0000256" key="3">
    <source>
        <dbReference type="ARBA" id="ARBA00023157"/>
    </source>
</evidence>
<protein>
    <recommendedName>
        <fullName evidence="5">Sushi domain-containing protein</fullName>
    </recommendedName>
</protein>
<keyword evidence="7" id="KW-1185">Reference proteome</keyword>
<dbReference type="Proteomes" id="UP000828390">
    <property type="component" value="Unassembled WGS sequence"/>
</dbReference>
<dbReference type="SMART" id="SM00032">
    <property type="entry name" value="CCP"/>
    <property type="match status" value="2"/>
</dbReference>
<dbReference type="Gene3D" id="2.10.70.10">
    <property type="entry name" value="Complement Module, domain 1"/>
    <property type="match status" value="2"/>
</dbReference>
<dbReference type="PROSITE" id="PS50923">
    <property type="entry name" value="SUSHI"/>
    <property type="match status" value="2"/>
</dbReference>
<dbReference type="AlphaFoldDB" id="A0A9D4FHD9"/>
<evidence type="ECO:0000313" key="6">
    <source>
        <dbReference type="EMBL" id="KAH3798790.1"/>
    </source>
</evidence>
<name>A0A9D4FHD9_DREPO</name>
<keyword evidence="4" id="KW-0768">Sushi</keyword>
<accession>A0A9D4FHD9</accession>
<dbReference type="InterPro" id="IPR000436">
    <property type="entry name" value="Sushi_SCR_CCP_dom"/>
</dbReference>
<evidence type="ECO:0000259" key="5">
    <source>
        <dbReference type="PROSITE" id="PS50923"/>
    </source>
</evidence>
<gene>
    <name evidence="6" type="ORF">DPMN_152393</name>
</gene>
<dbReference type="PANTHER" id="PTHR45656">
    <property type="entry name" value="PROTEIN CBR-CLEC-78"/>
    <property type="match status" value="1"/>
</dbReference>
<reference evidence="6" key="2">
    <citation type="submission" date="2020-11" db="EMBL/GenBank/DDBJ databases">
        <authorList>
            <person name="McCartney M.A."/>
            <person name="Auch B."/>
            <person name="Kono T."/>
            <person name="Mallez S."/>
            <person name="Becker A."/>
            <person name="Gohl D.M."/>
            <person name="Silverstein K.A.T."/>
            <person name="Koren S."/>
            <person name="Bechman K.B."/>
            <person name="Herman A."/>
            <person name="Abrahante J.E."/>
            <person name="Garbe J."/>
        </authorList>
    </citation>
    <scope>NUCLEOTIDE SEQUENCE</scope>
    <source>
        <strain evidence="6">Duluth1</strain>
        <tissue evidence="6">Whole animal</tissue>
    </source>
</reference>
<reference evidence="6" key="1">
    <citation type="journal article" date="2019" name="bioRxiv">
        <title>The Genome of the Zebra Mussel, Dreissena polymorpha: A Resource for Invasive Species Research.</title>
        <authorList>
            <person name="McCartney M.A."/>
            <person name="Auch B."/>
            <person name="Kono T."/>
            <person name="Mallez S."/>
            <person name="Zhang Y."/>
            <person name="Obille A."/>
            <person name="Becker A."/>
            <person name="Abrahante J.E."/>
            <person name="Garbe J."/>
            <person name="Badalamenti J.P."/>
            <person name="Herman A."/>
            <person name="Mangelson H."/>
            <person name="Liachko I."/>
            <person name="Sullivan S."/>
            <person name="Sone E.D."/>
            <person name="Koren S."/>
            <person name="Silverstein K.A.T."/>
            <person name="Beckman K.B."/>
            <person name="Gohl D.M."/>
        </authorList>
    </citation>
    <scope>NUCLEOTIDE SEQUENCE</scope>
    <source>
        <strain evidence="6">Duluth1</strain>
        <tissue evidence="6">Whole animal</tissue>
    </source>
</reference>
<evidence type="ECO:0000313" key="7">
    <source>
        <dbReference type="Proteomes" id="UP000828390"/>
    </source>
</evidence>
<keyword evidence="2" id="KW-0677">Repeat</keyword>
<dbReference type="InterPro" id="IPR035976">
    <property type="entry name" value="Sushi/SCR/CCP_sf"/>
</dbReference>
<keyword evidence="3" id="KW-1015">Disulfide bond</keyword>
<proteinExistence type="predicted"/>
<dbReference type="EMBL" id="JAIWYP010000007">
    <property type="protein sequence ID" value="KAH3798790.1"/>
    <property type="molecule type" value="Genomic_DNA"/>
</dbReference>
<dbReference type="Pfam" id="PF00084">
    <property type="entry name" value="Sushi"/>
    <property type="match status" value="2"/>
</dbReference>
<dbReference type="PANTHER" id="PTHR45656:SF4">
    <property type="entry name" value="PROTEIN CBR-CLEC-78"/>
    <property type="match status" value="1"/>
</dbReference>
<evidence type="ECO:0000256" key="1">
    <source>
        <dbReference type="ARBA" id="ARBA00022729"/>
    </source>
</evidence>
<sequence length="226" mass="24706">MDNKQCIKPECPRLNVTNGVLLGNMNNNGARKQVTCNPDYIVESGASITTCIDGNWNPYPQCIKLITCENPKPVLYASMSYSGLAPGSTVTFTCEPGYIMVSGDAVRTCHESGGWTGTQPKCQVQNCVTLQNNATGKLKSGLYQINRGGRNFHIYCNYGDGDGYVYISTSIPSDVDLNMASLSDDSSHVKVIHRRQNGSQYEAKIQQIAAFNTLPVSVQFNKHDGY</sequence>
<dbReference type="InterPro" id="IPR051277">
    <property type="entry name" value="SEZ6_CSMD_C4BPB_Regulators"/>
</dbReference>